<feature type="compositionally biased region" description="Basic and acidic residues" evidence="1">
    <location>
        <begin position="740"/>
        <end position="755"/>
    </location>
</feature>
<feature type="compositionally biased region" description="Basic and acidic residues" evidence="1">
    <location>
        <begin position="86"/>
        <end position="101"/>
    </location>
</feature>
<feature type="compositionally biased region" description="Basic and acidic residues" evidence="1">
    <location>
        <begin position="566"/>
        <end position="583"/>
    </location>
</feature>
<dbReference type="Pfam" id="PF02450">
    <property type="entry name" value="LCAT"/>
    <property type="match status" value="2"/>
</dbReference>
<reference evidence="3 4" key="1">
    <citation type="submission" date="2023-05" db="EMBL/GenBank/DDBJ databases">
        <title>A 100% complete, gapless, phased diploid assembly of the Scenedesmus obliquus UTEX 3031 genome.</title>
        <authorList>
            <person name="Biondi T.C."/>
            <person name="Hanschen E.R."/>
            <person name="Kwon T."/>
            <person name="Eng W."/>
            <person name="Kruse C.P.S."/>
            <person name="Koehler S.I."/>
            <person name="Kunde Y."/>
            <person name="Gleasner C.D."/>
            <person name="You Mak K.T."/>
            <person name="Polle J."/>
            <person name="Hovde B.T."/>
            <person name="Starkenburg S.R."/>
        </authorList>
    </citation>
    <scope>NUCLEOTIDE SEQUENCE [LARGE SCALE GENOMIC DNA]</scope>
    <source>
        <strain evidence="3 4">DOE0152z</strain>
    </source>
</reference>
<dbReference type="InterPro" id="IPR003386">
    <property type="entry name" value="LACT/PDAT_acylTrfase"/>
</dbReference>
<organism evidence="3 4">
    <name type="scientific">Tetradesmus obliquus</name>
    <name type="common">Green alga</name>
    <name type="synonym">Acutodesmus obliquus</name>
    <dbReference type="NCBI Taxonomy" id="3088"/>
    <lineage>
        <taxon>Eukaryota</taxon>
        <taxon>Viridiplantae</taxon>
        <taxon>Chlorophyta</taxon>
        <taxon>core chlorophytes</taxon>
        <taxon>Chlorophyceae</taxon>
        <taxon>CS clade</taxon>
        <taxon>Sphaeropleales</taxon>
        <taxon>Scenedesmaceae</taxon>
        <taxon>Tetradesmus</taxon>
    </lineage>
</organism>
<dbReference type="Proteomes" id="UP001244341">
    <property type="component" value="Chromosome 7b"/>
</dbReference>
<dbReference type="SUPFAM" id="SSF53474">
    <property type="entry name" value="alpha/beta-Hydrolases"/>
    <property type="match status" value="1"/>
</dbReference>
<dbReference type="EMBL" id="CP126214">
    <property type="protein sequence ID" value="WIA16398.1"/>
    <property type="molecule type" value="Genomic_DNA"/>
</dbReference>
<feature type="region of interest" description="Disordered" evidence="1">
    <location>
        <begin position="726"/>
        <end position="755"/>
    </location>
</feature>
<sequence length="921" mass="98678">MTAVEAPAAPVEAKASAAGRTKHKNNHQRPQEQEKRQQEHQEAKQQHAHPADSVFSQAAEDDEASTAEQRPASKPAAGKKHKQHKQKQDKQQQLHQKQEKPRKGRKRRVFGVTLLVFAVVAVTLGFGVPKAAQDERVRAAVNDSVSRLNTTLVEQFDVSLDGFLEKLANLSDTVSSIIGDDGPRPGQMAAKQGLKAHHPVVIVPGFVTSGLELWQGEECAQSYFRQRLWGTLSMAQTLLADRGCWMRHMKLDPVTGSDPPGIKLRAAKALEAVDYFVPGYWVFSKLVQSLADIGYDNNNLVAVPYDWRLPIPVMQTRDGYFTRLKTEVEMQLQQQRIKPVLVSHSYGALVTMAFMNWVEGQQPGWVDKHLHGYLNLAGPLLGLPKAVSPLLSGETRETVDMMAGLAVLVEQYLGKQSRAAMFRTWGSVLAMLPVGGPKVWGNATHAPDDDEKVTAAGRSYGGLIALVRSVDSKLRDAVTKNDSSLISSDSLQLLTKTLNDWGNMIKSFGSISISDSDDDDDDSDEERRSGAAAGKPKAGEAGGTAGATSDAGDGSAESAKEAWTSGKEKEAGNGEGGSPKDEQADVAGGRRLGGDSSEERQQQATEEAEGGEQPVRFLDVHSALLSLAATAGQQLTTNMQRWAPAAHQLDLTQVLAHHRKTALQHAAQQQKASCAVDPDQPGDYQGTCKCADSGSGADCSACDSSSSSGSCKGEVDVSSEKMRKMEQLAGVESSTASGGEETHDTEGSTGGKDEVLPINPVKTPLPHAPHFKLYCMYGVGTPTERGYHYLKSRRGGATEWSINGMVNDPASGLESGVQLSPDGDGTVPLLSLGALCAGGWRTRRLNPAGLQVVLLEYPNKPGPVLKDTRGGPGASTHVEILGNEGMLNDLLRIVSGNGEGMADSTTTTIHSIAARIPWDEL</sequence>
<feature type="region of interest" description="Disordered" evidence="1">
    <location>
        <begin position="1"/>
        <end position="105"/>
    </location>
</feature>
<feature type="transmembrane region" description="Helical" evidence="2">
    <location>
        <begin position="109"/>
        <end position="128"/>
    </location>
</feature>
<proteinExistence type="predicted"/>
<dbReference type="InterPro" id="IPR029058">
    <property type="entry name" value="AB_hydrolase_fold"/>
</dbReference>
<protein>
    <recommendedName>
        <fullName evidence="5">Phospholipid:diacylglycerol acyltransferase</fullName>
    </recommendedName>
</protein>
<evidence type="ECO:0008006" key="5">
    <source>
        <dbReference type="Google" id="ProtNLM"/>
    </source>
</evidence>
<evidence type="ECO:0000256" key="1">
    <source>
        <dbReference type="SAM" id="MobiDB-lite"/>
    </source>
</evidence>
<evidence type="ECO:0000313" key="3">
    <source>
        <dbReference type="EMBL" id="WIA16398.1"/>
    </source>
</evidence>
<feature type="compositionally biased region" description="Acidic residues" evidence="1">
    <location>
        <begin position="515"/>
        <end position="524"/>
    </location>
</feature>
<dbReference type="Gene3D" id="3.40.50.1820">
    <property type="entry name" value="alpha/beta hydrolase"/>
    <property type="match status" value="1"/>
</dbReference>
<keyword evidence="2" id="KW-0472">Membrane</keyword>
<keyword evidence="2" id="KW-0812">Transmembrane</keyword>
<feature type="region of interest" description="Disordered" evidence="1">
    <location>
        <begin position="509"/>
        <end position="615"/>
    </location>
</feature>
<feature type="compositionally biased region" description="Low complexity" evidence="1">
    <location>
        <begin position="1"/>
        <end position="18"/>
    </location>
</feature>
<keyword evidence="2" id="KW-1133">Transmembrane helix</keyword>
<feature type="compositionally biased region" description="Basic and acidic residues" evidence="1">
    <location>
        <begin position="29"/>
        <end position="45"/>
    </location>
</feature>
<gene>
    <name evidence="3" type="ORF">OEZ85_013090</name>
</gene>
<keyword evidence="4" id="KW-1185">Reference proteome</keyword>
<evidence type="ECO:0000313" key="4">
    <source>
        <dbReference type="Proteomes" id="UP001244341"/>
    </source>
</evidence>
<dbReference type="PANTHER" id="PTHR11440">
    <property type="entry name" value="LECITHIN-CHOLESTEROL ACYLTRANSFERASE-RELATED"/>
    <property type="match status" value="1"/>
</dbReference>
<name>A0ABY8U9S7_TETOB</name>
<feature type="compositionally biased region" description="Low complexity" evidence="1">
    <location>
        <begin position="546"/>
        <end position="557"/>
    </location>
</feature>
<accession>A0ABY8U9S7</accession>
<evidence type="ECO:0000256" key="2">
    <source>
        <dbReference type="SAM" id="Phobius"/>
    </source>
</evidence>